<name>A0AAX1PEW5_AERSA</name>
<evidence type="ECO:0008006" key="4">
    <source>
        <dbReference type="Google" id="ProtNLM"/>
    </source>
</evidence>
<dbReference type="NCBIfam" id="NF047389">
    <property type="entry name" value="ATPase_Sll1717"/>
    <property type="match status" value="1"/>
</dbReference>
<dbReference type="RefSeq" id="WP_146612931.1">
    <property type="nucleotide sequence ID" value="NZ_CAWNWF010000023.1"/>
</dbReference>
<accession>A0AAX1PEW5</accession>
<protein>
    <recommendedName>
        <fullName evidence="4">FunZ protein</fullName>
    </recommendedName>
</protein>
<dbReference type="InterPro" id="IPR059206">
    <property type="entry name" value="Sll1717-like"/>
</dbReference>
<evidence type="ECO:0000256" key="1">
    <source>
        <dbReference type="SAM" id="MobiDB-lite"/>
    </source>
</evidence>
<feature type="compositionally biased region" description="Basic residues" evidence="1">
    <location>
        <begin position="535"/>
        <end position="546"/>
    </location>
</feature>
<dbReference type="Proteomes" id="UP000249422">
    <property type="component" value="Unassembled WGS sequence"/>
</dbReference>
<proteinExistence type="predicted"/>
<sequence length="556" mass="64677">MIINRNWKDILELKEPFNDAINYSSKDQKQFFSKVFLRTVDLERCLLPTSYYLIGEKGSGKTAYAVYLENNSVGNNQCKLTTMTETQYKRFIAMKQDGRLTYSDYANIWRSMLLLLVAQMIVQHSKGMFDLITKRFSKIEKAIEKWNLNALNPEIESAFELLSTQHADLSTGVNDVAKVKVGAKEQTTDKTLKIKHHLLETEHELKEAIKHLKLGKNQTIFIDGLDYRPEGVPYNEYIECVKGLSEATWQLNTEFFNSIKDSKGRIKITLLIRPDVFHKLNLYNSNSRLQDNAVFLNWTTTEKDFRGSDLLGVSGRYFSTQQIFPITPYEAWSKYHGGERHGDETFKSLLRYTFQKPRDILTYIRIARRYYSDKAEFPKKPFSDANITREFSDYLLGEVKNYASFYMKQSDFGVYLKFFQYLNGKSIFSMQDFIQAFEKFKRWASGETIYAKEYLHDSESLLQFFYDVNIIGYREKMLDDGDSFYHWAYRERTINNISPKIKGAAELILNPGISKALDIGKVAEEAKSEGGNTATRKRRSRRRYNKSKPTGSISKT</sequence>
<reference evidence="2 3" key="1">
    <citation type="submission" date="2018-06" db="EMBL/GenBank/DDBJ databases">
        <title>Freshwater and sediment microbial communities from various areas in North America, analyzing microbe dynamics in response to fracking.</title>
        <authorList>
            <person name="Lamendella R."/>
        </authorList>
    </citation>
    <scope>NUCLEOTIDE SEQUENCE [LARGE SCALE GENOMIC DNA]</scope>
    <source>
        <strain evidence="2 3">17</strain>
    </source>
</reference>
<evidence type="ECO:0000313" key="2">
    <source>
        <dbReference type="EMBL" id="RAI99564.1"/>
    </source>
</evidence>
<organism evidence="2 3">
    <name type="scientific">Aeromonas salmonicida</name>
    <dbReference type="NCBI Taxonomy" id="645"/>
    <lineage>
        <taxon>Bacteria</taxon>
        <taxon>Pseudomonadati</taxon>
        <taxon>Pseudomonadota</taxon>
        <taxon>Gammaproteobacteria</taxon>
        <taxon>Aeromonadales</taxon>
        <taxon>Aeromonadaceae</taxon>
        <taxon>Aeromonas</taxon>
    </lineage>
</organism>
<gene>
    <name evidence="2" type="ORF">DEU50_12317</name>
</gene>
<comment type="caution">
    <text evidence="2">The sequence shown here is derived from an EMBL/GenBank/DDBJ whole genome shotgun (WGS) entry which is preliminary data.</text>
</comment>
<dbReference type="EMBL" id="QLLM01000023">
    <property type="protein sequence ID" value="RAI99564.1"/>
    <property type="molecule type" value="Genomic_DNA"/>
</dbReference>
<evidence type="ECO:0000313" key="3">
    <source>
        <dbReference type="Proteomes" id="UP000249422"/>
    </source>
</evidence>
<feature type="region of interest" description="Disordered" evidence="1">
    <location>
        <begin position="526"/>
        <end position="556"/>
    </location>
</feature>
<dbReference type="AlphaFoldDB" id="A0AAX1PEW5"/>
<feature type="compositionally biased region" description="Polar residues" evidence="1">
    <location>
        <begin position="547"/>
        <end position="556"/>
    </location>
</feature>